<keyword evidence="3" id="KW-1185">Reference proteome</keyword>
<reference evidence="2 3" key="1">
    <citation type="journal article" date="2020" name="ISME J.">
        <title>Uncovering the hidden diversity of litter-decomposition mechanisms in mushroom-forming fungi.</title>
        <authorList>
            <person name="Floudas D."/>
            <person name="Bentzer J."/>
            <person name="Ahren D."/>
            <person name="Johansson T."/>
            <person name="Persson P."/>
            <person name="Tunlid A."/>
        </authorList>
    </citation>
    <scope>NUCLEOTIDE SEQUENCE [LARGE SCALE GENOMIC DNA]</scope>
    <source>
        <strain evidence="2 3">CBS 175.51</strain>
    </source>
</reference>
<proteinExistence type="predicted"/>
<keyword evidence="1" id="KW-0732">Signal</keyword>
<gene>
    <name evidence="2" type="ORF">D9611_009591</name>
</gene>
<comment type="caution">
    <text evidence="2">The sequence shown here is derived from an EMBL/GenBank/DDBJ whole genome shotgun (WGS) entry which is preliminary data.</text>
</comment>
<feature type="chain" id="PRO_5034723773" evidence="1">
    <location>
        <begin position="22"/>
        <end position="117"/>
    </location>
</feature>
<organism evidence="2 3">
    <name type="scientific">Ephemerocybe angulata</name>
    <dbReference type="NCBI Taxonomy" id="980116"/>
    <lineage>
        <taxon>Eukaryota</taxon>
        <taxon>Fungi</taxon>
        <taxon>Dikarya</taxon>
        <taxon>Basidiomycota</taxon>
        <taxon>Agaricomycotina</taxon>
        <taxon>Agaricomycetes</taxon>
        <taxon>Agaricomycetidae</taxon>
        <taxon>Agaricales</taxon>
        <taxon>Agaricineae</taxon>
        <taxon>Psathyrellaceae</taxon>
        <taxon>Ephemerocybe</taxon>
    </lineage>
</organism>
<evidence type="ECO:0000313" key="3">
    <source>
        <dbReference type="Proteomes" id="UP000541558"/>
    </source>
</evidence>
<dbReference type="EMBL" id="JAACJK010000060">
    <property type="protein sequence ID" value="KAF5335698.1"/>
    <property type="molecule type" value="Genomic_DNA"/>
</dbReference>
<evidence type="ECO:0000313" key="2">
    <source>
        <dbReference type="EMBL" id="KAF5335698.1"/>
    </source>
</evidence>
<dbReference type="AlphaFoldDB" id="A0A8H5FGL4"/>
<evidence type="ECO:0000256" key="1">
    <source>
        <dbReference type="SAM" id="SignalP"/>
    </source>
</evidence>
<dbReference type="OrthoDB" id="3082987at2759"/>
<name>A0A8H5FGL4_9AGAR</name>
<sequence>MLLSHLTLAPAALFLATMVQGHNVHTNSLNARRAEDLAAREILDIYMRQEALADLSTRELITELSERLERRENSHQKAWLCKNCGRYENIKPPAGADPCKDGMAHDWIPNLVGNRRH</sequence>
<dbReference type="Proteomes" id="UP000541558">
    <property type="component" value="Unassembled WGS sequence"/>
</dbReference>
<feature type="signal peptide" evidence="1">
    <location>
        <begin position="1"/>
        <end position="21"/>
    </location>
</feature>
<protein>
    <submittedName>
        <fullName evidence="2">Uncharacterized protein</fullName>
    </submittedName>
</protein>
<accession>A0A8H5FGL4</accession>